<comment type="caution">
    <text evidence="1">The sequence shown here is derived from an EMBL/GenBank/DDBJ whole genome shotgun (WGS) entry which is preliminary data.</text>
</comment>
<sequence>MDVTEADLADELADYHRKYAKRVPLGLSDLCGPSQGLIEPPFTVVWSGLRVFDLSDPRQRLSLYRNVLAEGMREDICALLNRRLLEEQWPLLRRVLVPAARRVWERRFPELAALPEMTRPAFLDAAA</sequence>
<dbReference type="AlphaFoldDB" id="A0A7K0CLW2"/>
<dbReference type="Proteomes" id="UP000466345">
    <property type="component" value="Unassembled WGS sequence"/>
</dbReference>
<evidence type="ECO:0000313" key="2">
    <source>
        <dbReference type="Proteomes" id="UP000466345"/>
    </source>
</evidence>
<keyword evidence="2" id="KW-1185">Reference proteome</keyword>
<name>A0A7K0CLW2_9ACTN</name>
<dbReference type="OrthoDB" id="3296614at2"/>
<gene>
    <name evidence="1" type="ORF">SRB5_46450</name>
</gene>
<protein>
    <submittedName>
        <fullName evidence="1">Uncharacterized protein</fullName>
    </submittedName>
</protein>
<organism evidence="1 2">
    <name type="scientific">Streptomyces smaragdinus</name>
    <dbReference type="NCBI Taxonomy" id="2585196"/>
    <lineage>
        <taxon>Bacteria</taxon>
        <taxon>Bacillati</taxon>
        <taxon>Actinomycetota</taxon>
        <taxon>Actinomycetes</taxon>
        <taxon>Kitasatosporales</taxon>
        <taxon>Streptomycetaceae</taxon>
        <taxon>Streptomyces</taxon>
    </lineage>
</organism>
<dbReference type="EMBL" id="WEGJ01000021">
    <property type="protein sequence ID" value="MQY14478.1"/>
    <property type="molecule type" value="Genomic_DNA"/>
</dbReference>
<dbReference type="RefSeq" id="WP_153455188.1">
    <property type="nucleotide sequence ID" value="NZ_WEGJ01000021.1"/>
</dbReference>
<reference evidence="1 2" key="1">
    <citation type="submission" date="2019-10" db="EMBL/GenBank/DDBJ databases">
        <title>Streptomyces smaragdinus sp. nov. and Streptomyces fabii sp. nov., isolated from the gut of fungus growing-termite Macrotermes natalensis.</title>
        <authorList>
            <person name="Schwitalla J."/>
            <person name="Benndorf R."/>
            <person name="Martin K."/>
            <person name="De Beer W."/>
            <person name="Kaster A.-K."/>
            <person name="Vollmers J."/>
            <person name="Poulsen M."/>
            <person name="Beemelmanns C."/>
        </authorList>
    </citation>
    <scope>NUCLEOTIDE SEQUENCE [LARGE SCALE GENOMIC DNA]</scope>
    <source>
        <strain evidence="1 2">RB5</strain>
    </source>
</reference>
<evidence type="ECO:0000313" key="1">
    <source>
        <dbReference type="EMBL" id="MQY14478.1"/>
    </source>
</evidence>
<proteinExistence type="predicted"/>
<accession>A0A7K0CLW2</accession>